<dbReference type="AlphaFoldDB" id="A0A9P5Z2U6"/>
<protein>
    <submittedName>
        <fullName evidence="1">Uncharacterized protein</fullName>
    </submittedName>
</protein>
<gene>
    <name evidence="1" type="ORF">BDN70DRAFT_933135</name>
</gene>
<evidence type="ECO:0000313" key="2">
    <source>
        <dbReference type="Proteomes" id="UP000807469"/>
    </source>
</evidence>
<keyword evidence="2" id="KW-1185">Reference proteome</keyword>
<proteinExistence type="predicted"/>
<dbReference type="OrthoDB" id="5362978at2759"/>
<name>A0A9P5Z2U6_9AGAR</name>
<dbReference type="Proteomes" id="UP000807469">
    <property type="component" value="Unassembled WGS sequence"/>
</dbReference>
<organism evidence="1 2">
    <name type="scientific">Pholiota conissans</name>
    <dbReference type="NCBI Taxonomy" id="109636"/>
    <lineage>
        <taxon>Eukaryota</taxon>
        <taxon>Fungi</taxon>
        <taxon>Dikarya</taxon>
        <taxon>Basidiomycota</taxon>
        <taxon>Agaricomycotina</taxon>
        <taxon>Agaricomycetes</taxon>
        <taxon>Agaricomycetidae</taxon>
        <taxon>Agaricales</taxon>
        <taxon>Agaricineae</taxon>
        <taxon>Strophariaceae</taxon>
        <taxon>Pholiota</taxon>
    </lineage>
</organism>
<sequence length="180" mass="20477">MLPAKILRLFQSISPNACESEYNGSYNKLLYSFFPFERDFVVTPFYLPDLEGDVIVMFEVLLFNKPVFIVEVNHAIRYRLSFARRFADDKIRTRMGDLVGRCPLETLHGICAFGTKLCFYSLDARNDNAAIVPTAIPQDYTAMSNATLESRWDSDILEASGEERFHAIVEEIKAGRAGFV</sequence>
<accession>A0A9P5Z2U6</accession>
<comment type="caution">
    <text evidence="1">The sequence shown here is derived from an EMBL/GenBank/DDBJ whole genome shotgun (WGS) entry which is preliminary data.</text>
</comment>
<reference evidence="1" key="1">
    <citation type="submission" date="2020-11" db="EMBL/GenBank/DDBJ databases">
        <authorList>
            <consortium name="DOE Joint Genome Institute"/>
            <person name="Ahrendt S."/>
            <person name="Riley R."/>
            <person name="Andreopoulos W."/>
            <person name="Labutti K."/>
            <person name="Pangilinan J."/>
            <person name="Ruiz-Duenas F.J."/>
            <person name="Barrasa J.M."/>
            <person name="Sanchez-Garcia M."/>
            <person name="Camarero S."/>
            <person name="Miyauchi S."/>
            <person name="Serrano A."/>
            <person name="Linde D."/>
            <person name="Babiker R."/>
            <person name="Drula E."/>
            <person name="Ayuso-Fernandez I."/>
            <person name="Pacheco R."/>
            <person name="Padilla G."/>
            <person name="Ferreira P."/>
            <person name="Barriuso J."/>
            <person name="Kellner H."/>
            <person name="Castanera R."/>
            <person name="Alfaro M."/>
            <person name="Ramirez L."/>
            <person name="Pisabarro A.G."/>
            <person name="Kuo A."/>
            <person name="Tritt A."/>
            <person name="Lipzen A."/>
            <person name="He G."/>
            <person name="Yan M."/>
            <person name="Ng V."/>
            <person name="Cullen D."/>
            <person name="Martin F."/>
            <person name="Rosso M.-N."/>
            <person name="Henrissat B."/>
            <person name="Hibbett D."/>
            <person name="Martinez A.T."/>
            <person name="Grigoriev I.V."/>
        </authorList>
    </citation>
    <scope>NUCLEOTIDE SEQUENCE</scope>
    <source>
        <strain evidence="1">CIRM-BRFM 674</strain>
    </source>
</reference>
<dbReference type="EMBL" id="MU155227">
    <property type="protein sequence ID" value="KAF9478775.1"/>
    <property type="molecule type" value="Genomic_DNA"/>
</dbReference>
<evidence type="ECO:0000313" key="1">
    <source>
        <dbReference type="EMBL" id="KAF9478775.1"/>
    </source>
</evidence>